<dbReference type="Pfam" id="PF02371">
    <property type="entry name" value="Transposase_20"/>
    <property type="match status" value="1"/>
</dbReference>
<dbReference type="NCBIfam" id="NF033542">
    <property type="entry name" value="transpos_IS110"/>
    <property type="match status" value="1"/>
</dbReference>
<organism evidence="3 4">
    <name type="scientific">Shinella oryzae</name>
    <dbReference type="NCBI Taxonomy" id="2871820"/>
    <lineage>
        <taxon>Bacteria</taxon>
        <taxon>Pseudomonadati</taxon>
        <taxon>Pseudomonadota</taxon>
        <taxon>Alphaproteobacteria</taxon>
        <taxon>Hyphomicrobiales</taxon>
        <taxon>Rhizobiaceae</taxon>
        <taxon>Shinella</taxon>
    </lineage>
</organism>
<dbReference type="InterPro" id="IPR003346">
    <property type="entry name" value="Transposase_20"/>
</dbReference>
<evidence type="ECO:0000259" key="2">
    <source>
        <dbReference type="Pfam" id="PF02371"/>
    </source>
</evidence>
<evidence type="ECO:0000313" key="4">
    <source>
        <dbReference type="Proteomes" id="UP001225788"/>
    </source>
</evidence>
<name>A0ABY9JYY8_9HYPH</name>
<dbReference type="PANTHER" id="PTHR33055:SF13">
    <property type="entry name" value="TRANSPOSASE"/>
    <property type="match status" value="1"/>
</dbReference>
<dbReference type="InterPro" id="IPR002525">
    <property type="entry name" value="Transp_IS110-like_N"/>
</dbReference>
<proteinExistence type="predicted"/>
<accession>A0ABY9JYY8</accession>
<dbReference type="EMBL" id="CP132314">
    <property type="protein sequence ID" value="WLS01540.1"/>
    <property type="molecule type" value="Genomic_DNA"/>
</dbReference>
<sequence>MSERGTLPFVILTRTVDREAVDAAIPQDKAGHYDHSILHRRDRRFQQWLDCFVVPAGRHCRFTNDDKGHAALVARLADEDGFCVLEATGLYDRALCRSLHEAGRSFHRANPRKARQFARSAGFLAKTDRVDAVMLARYGAAMALPAEERCEPERERLRELVDRRDQLVEMRKGERIRLAQPHDDWLEESLVQVIAMFDGQIAALEARMEALLASVRHLAAQKAILCSAPGVGAVTAGVLLAHLPELGRRDRRAIGALAGLAPIARDSGTLRGRRCIWGGRKRVRDALYMAALAACRSGPFKAVSKAMRDKGKPAKLVVIAIARRLLVALNAAIRDNKPFHT</sequence>
<evidence type="ECO:0000313" key="3">
    <source>
        <dbReference type="EMBL" id="WLS01540.1"/>
    </source>
</evidence>
<protein>
    <submittedName>
        <fullName evidence="3">IS110 family transposase</fullName>
    </submittedName>
</protein>
<feature type="domain" description="Transposase IS116/IS110/IS902 C-terminal" evidence="2">
    <location>
        <begin position="223"/>
        <end position="298"/>
    </location>
</feature>
<gene>
    <name evidence="3" type="ORF">Q9315_08735</name>
</gene>
<keyword evidence="4" id="KW-1185">Reference proteome</keyword>
<dbReference type="Proteomes" id="UP001225788">
    <property type="component" value="Chromosome"/>
</dbReference>
<evidence type="ECO:0000259" key="1">
    <source>
        <dbReference type="Pfam" id="PF01548"/>
    </source>
</evidence>
<feature type="domain" description="Transposase IS110-like N-terminal" evidence="1">
    <location>
        <begin position="60"/>
        <end position="178"/>
    </location>
</feature>
<dbReference type="Pfam" id="PF01548">
    <property type="entry name" value="DEDD_Tnp_IS110"/>
    <property type="match status" value="1"/>
</dbReference>
<reference evidence="3 4" key="1">
    <citation type="submission" date="2023-08" db="EMBL/GenBank/DDBJ databases">
        <title>Pathogen: clinical or host-associated sample.</title>
        <authorList>
            <person name="Hergert J."/>
            <person name="Casey R."/>
            <person name="Wagner J."/>
            <person name="Young E.L."/>
            <person name="Oakeson K.F."/>
        </authorList>
    </citation>
    <scope>NUCLEOTIDE SEQUENCE [LARGE SCALE GENOMIC DNA]</scope>
    <source>
        <strain evidence="3 4">UPHL-collab-2</strain>
    </source>
</reference>
<dbReference type="PANTHER" id="PTHR33055">
    <property type="entry name" value="TRANSPOSASE FOR INSERTION SEQUENCE ELEMENT IS1111A"/>
    <property type="match status" value="1"/>
</dbReference>
<dbReference type="InterPro" id="IPR047650">
    <property type="entry name" value="Transpos_IS110"/>
</dbReference>